<feature type="domain" description="Flagellin N-terminal" evidence="2">
    <location>
        <begin position="3"/>
        <end position="138"/>
    </location>
</feature>
<reference evidence="4 5" key="1">
    <citation type="submission" date="2024-08" db="EMBL/GenBank/DDBJ databases">
        <title>Clostridium lapicellarii sp. nov., and Clostridium renhuaiense sp. nov., two species isolated from the mud in a fermentation cellar used for producing sauce-flavour Chinese liquors.</title>
        <authorList>
            <person name="Yang F."/>
            <person name="Wang H."/>
            <person name="Chen L.Q."/>
            <person name="Zhou N."/>
            <person name="Lu J.J."/>
            <person name="Pu X.X."/>
            <person name="Wan B."/>
            <person name="Wang L."/>
            <person name="Liu S.J."/>
        </authorList>
    </citation>
    <scope>NUCLEOTIDE SEQUENCE [LARGE SCALE GENOMIC DNA]</scope>
    <source>
        <strain evidence="4 5">MT-5</strain>
    </source>
</reference>
<dbReference type="InterPro" id="IPR001029">
    <property type="entry name" value="Flagellin_N"/>
</dbReference>
<comment type="caution">
    <text evidence="4">The sequence shown here is derived from an EMBL/GenBank/DDBJ whole genome shotgun (WGS) entry which is preliminary data.</text>
</comment>
<accession>A0ABV4BT06</accession>
<dbReference type="SUPFAM" id="SSF64518">
    <property type="entry name" value="Phase 1 flagellin"/>
    <property type="match status" value="1"/>
</dbReference>
<evidence type="ECO:0000313" key="4">
    <source>
        <dbReference type="EMBL" id="MEY8001929.1"/>
    </source>
</evidence>
<dbReference type="InterPro" id="IPR001492">
    <property type="entry name" value="Flagellin"/>
</dbReference>
<gene>
    <name evidence="4" type="ORF">AB8U03_17395</name>
</gene>
<protein>
    <recommendedName>
        <fullName evidence="1">Flagellin</fullName>
    </recommendedName>
</protein>
<dbReference type="Pfam" id="PF14870">
    <property type="entry name" value="PSII_BNR"/>
    <property type="match status" value="1"/>
</dbReference>
<dbReference type="RefSeq" id="WP_369705822.1">
    <property type="nucleotide sequence ID" value="NZ_JBGEWD010000030.1"/>
</dbReference>
<feature type="domain" description="Photosynthesis system II assembly factor Ycf48/Hcf136-like" evidence="3">
    <location>
        <begin position="165"/>
        <end position="412"/>
    </location>
</feature>
<organism evidence="4 5">
    <name type="scientific">Clostridium moutaii</name>
    <dbReference type="NCBI Taxonomy" id="3240932"/>
    <lineage>
        <taxon>Bacteria</taxon>
        <taxon>Bacillati</taxon>
        <taxon>Bacillota</taxon>
        <taxon>Clostridia</taxon>
        <taxon>Eubacteriales</taxon>
        <taxon>Clostridiaceae</taxon>
        <taxon>Clostridium</taxon>
    </lineage>
</organism>
<dbReference type="PANTHER" id="PTHR42792:SF2">
    <property type="entry name" value="FLAGELLIN"/>
    <property type="match status" value="1"/>
</dbReference>
<evidence type="ECO:0000313" key="5">
    <source>
        <dbReference type="Proteomes" id="UP001564657"/>
    </source>
</evidence>
<dbReference type="InterPro" id="IPR028203">
    <property type="entry name" value="PSII_CF48-like_dom"/>
</dbReference>
<dbReference type="Pfam" id="PF00669">
    <property type="entry name" value="Flagellin_N"/>
    <property type="match status" value="1"/>
</dbReference>
<keyword evidence="5" id="KW-1185">Reference proteome</keyword>
<name>A0ABV4BT06_9CLOT</name>
<dbReference type="PANTHER" id="PTHR42792">
    <property type="entry name" value="FLAGELLIN"/>
    <property type="match status" value="1"/>
</dbReference>
<sequence>MVIAHNINSIIAGNKLKNATNNTAKAMEKLSSGLRINGASDDAAGLSISEKMRGQIRGLQMASRNIQDGISLVQTAEGGLSSILSPPLQRMRKLAVQASNGTLTDEDREVLQQEFDQMKNSIDSIANNTEFNGIKLLNLEPVKSTTGDNNVNKSVLKNIDWNYVNDNINFTANDVCFNKNDGKYMSTDGHKIVYSNDGMNWEQVDSNQSLSGIGYGKNIYVATGSISTAVGIDDGGIVYSNDGVNWSNDVNTNPYINLNAFGMEQNSIAYDGDKFVAVGKYQIGDYKVLTSNDGVNWDVHDDPDNIGFICYGKGKYVGTGYNGIFTSDDGINWTNQGSLQLYTISYGYSKDSVVYEGDKYFIFGEYNSSVLVSDDGVNWNQVRVANDTSTNYKFSSITYDGNQYFAVGTNGVGGKTVIYNSNDGINWSFQKELHNSGSTGDPKIIWDGKQLVV</sequence>
<evidence type="ECO:0000259" key="2">
    <source>
        <dbReference type="Pfam" id="PF00669"/>
    </source>
</evidence>
<dbReference type="Gene3D" id="2.115.10.20">
    <property type="entry name" value="Glycosyl hydrolase domain, family 43"/>
    <property type="match status" value="1"/>
</dbReference>
<dbReference type="EMBL" id="JBGEWD010000030">
    <property type="protein sequence ID" value="MEY8001929.1"/>
    <property type="molecule type" value="Genomic_DNA"/>
</dbReference>
<dbReference type="PRINTS" id="PR00207">
    <property type="entry name" value="FLAGELLIN"/>
</dbReference>
<evidence type="ECO:0000259" key="3">
    <source>
        <dbReference type="Pfam" id="PF14870"/>
    </source>
</evidence>
<dbReference type="InterPro" id="IPR023296">
    <property type="entry name" value="Glyco_hydro_beta-prop_sf"/>
</dbReference>
<proteinExistence type="predicted"/>
<dbReference type="Gene3D" id="1.20.1330.10">
    <property type="entry name" value="f41 fragment of flagellin, N-terminal domain"/>
    <property type="match status" value="1"/>
</dbReference>
<evidence type="ECO:0000256" key="1">
    <source>
        <dbReference type="ARBA" id="ARBA00020110"/>
    </source>
</evidence>
<dbReference type="Proteomes" id="UP001564657">
    <property type="component" value="Unassembled WGS sequence"/>
</dbReference>